<dbReference type="Pfam" id="PF02698">
    <property type="entry name" value="DUF218"/>
    <property type="match status" value="1"/>
</dbReference>
<dbReference type="PANTHER" id="PTHR30336:SF4">
    <property type="entry name" value="ENVELOPE BIOGENESIS FACTOR ELYC"/>
    <property type="match status" value="1"/>
</dbReference>
<gene>
    <name evidence="4" type="ORF">GJW-30_1_00497</name>
</gene>
<keyword evidence="2" id="KW-0812">Transmembrane</keyword>
<dbReference type="KEGG" id="vgo:GJW-30_1_00497"/>
<dbReference type="PANTHER" id="PTHR30336">
    <property type="entry name" value="INNER MEMBRANE PROTEIN, PROBABLE PERMEASE"/>
    <property type="match status" value="1"/>
</dbReference>
<feature type="region of interest" description="Disordered" evidence="1">
    <location>
        <begin position="210"/>
        <end position="231"/>
    </location>
</feature>
<dbReference type="RefSeq" id="WP_096351235.1">
    <property type="nucleotide sequence ID" value="NZ_AP014946.1"/>
</dbReference>
<evidence type="ECO:0000256" key="2">
    <source>
        <dbReference type="SAM" id="Phobius"/>
    </source>
</evidence>
<evidence type="ECO:0000313" key="5">
    <source>
        <dbReference type="Proteomes" id="UP000236884"/>
    </source>
</evidence>
<reference evidence="4 5" key="1">
    <citation type="submission" date="2015-08" db="EMBL/GenBank/DDBJ databases">
        <title>Investigation of the bacterial diversity of lava forest soil.</title>
        <authorList>
            <person name="Lee J.S."/>
        </authorList>
    </citation>
    <scope>NUCLEOTIDE SEQUENCE [LARGE SCALE GENOMIC DNA]</scope>
    <source>
        <strain evidence="4 5">GJW-30</strain>
    </source>
</reference>
<dbReference type="InterPro" id="IPR003848">
    <property type="entry name" value="DUF218"/>
</dbReference>
<dbReference type="GO" id="GO:0000270">
    <property type="term" value="P:peptidoglycan metabolic process"/>
    <property type="evidence" value="ECO:0007669"/>
    <property type="project" value="TreeGrafter"/>
</dbReference>
<evidence type="ECO:0000313" key="4">
    <source>
        <dbReference type="EMBL" id="BAT57985.1"/>
    </source>
</evidence>
<dbReference type="GO" id="GO:0043164">
    <property type="term" value="P:Gram-negative-bacterium-type cell wall biogenesis"/>
    <property type="evidence" value="ECO:0007669"/>
    <property type="project" value="TreeGrafter"/>
</dbReference>
<dbReference type="OrthoDB" id="9812311at2"/>
<accession>A0A0S3PPT6</accession>
<proteinExistence type="predicted"/>
<dbReference type="GO" id="GO:0005886">
    <property type="term" value="C:plasma membrane"/>
    <property type="evidence" value="ECO:0007669"/>
    <property type="project" value="TreeGrafter"/>
</dbReference>
<dbReference type="InterPro" id="IPR051599">
    <property type="entry name" value="Cell_Envelope_Assoc"/>
</dbReference>
<dbReference type="AlphaFoldDB" id="A0A0S3PPT6"/>
<keyword evidence="2" id="KW-0472">Membrane</keyword>
<dbReference type="InterPro" id="IPR014729">
    <property type="entry name" value="Rossmann-like_a/b/a_fold"/>
</dbReference>
<protein>
    <recommendedName>
        <fullName evidence="3">DUF218 domain-containing protein</fullName>
    </recommendedName>
</protein>
<dbReference type="Proteomes" id="UP000236884">
    <property type="component" value="Chromosome"/>
</dbReference>
<keyword evidence="5" id="KW-1185">Reference proteome</keyword>
<organism evidence="4 5">
    <name type="scientific">Variibacter gotjawalensis</name>
    <dbReference type="NCBI Taxonomy" id="1333996"/>
    <lineage>
        <taxon>Bacteria</taxon>
        <taxon>Pseudomonadati</taxon>
        <taxon>Pseudomonadota</taxon>
        <taxon>Alphaproteobacteria</taxon>
        <taxon>Hyphomicrobiales</taxon>
        <taxon>Nitrobacteraceae</taxon>
        <taxon>Variibacter</taxon>
    </lineage>
</organism>
<feature type="domain" description="DUF218" evidence="3">
    <location>
        <begin position="58"/>
        <end position="197"/>
    </location>
</feature>
<name>A0A0S3PPT6_9BRAD</name>
<dbReference type="EMBL" id="AP014946">
    <property type="protein sequence ID" value="BAT57985.1"/>
    <property type="molecule type" value="Genomic_DNA"/>
</dbReference>
<keyword evidence="2" id="KW-1133">Transmembrane helix</keyword>
<dbReference type="Gene3D" id="3.40.50.620">
    <property type="entry name" value="HUPs"/>
    <property type="match status" value="1"/>
</dbReference>
<sequence length="231" mass="25624">MSHDLTATDPTKPPILVRAMRRTVILAVLTAVLVFSAGFVWFAGSIATRETRLVRNADGIVVLTGGSSRVDDAVELLSRGHGKRLLISGVHRMTSPRDLARISPKFERLAECCIDLDYFAVNTLGNASETQRWTREQNFKSLIVVTSSYHMPRAMAELSHKLPEVELIPFPVVSEKLREEPWWESLPTARLVATEYIKFVVAKLRMQVEPPGATPTEASSSRMGAMAEPIP</sequence>
<evidence type="ECO:0000256" key="1">
    <source>
        <dbReference type="SAM" id="MobiDB-lite"/>
    </source>
</evidence>
<dbReference type="CDD" id="cd06259">
    <property type="entry name" value="YdcF-like"/>
    <property type="match status" value="1"/>
</dbReference>
<evidence type="ECO:0000259" key="3">
    <source>
        <dbReference type="Pfam" id="PF02698"/>
    </source>
</evidence>
<feature type="transmembrane region" description="Helical" evidence="2">
    <location>
        <begin position="24"/>
        <end position="44"/>
    </location>
</feature>